<dbReference type="GO" id="GO:0000234">
    <property type="term" value="F:phosphoethanolamine N-methyltransferase activity"/>
    <property type="evidence" value="ECO:0007669"/>
    <property type="project" value="UniProtKB-EC"/>
</dbReference>
<comment type="caution">
    <text evidence="9">The sequence shown here is derived from an EMBL/GenBank/DDBJ whole genome shotgun (WGS) entry which is preliminary data.</text>
</comment>
<dbReference type="InterPro" id="IPR013216">
    <property type="entry name" value="Methyltransf_11"/>
</dbReference>
<dbReference type="Proteomes" id="UP001206925">
    <property type="component" value="Unassembled WGS sequence"/>
</dbReference>
<sequence length="138" mass="15435">MAALVNGGDEREVQKSYWIEHSVELTLEAMMLDSMASELDKQERPEVLSLLPPYEGKSVLELGAGIGRFTGELAKKAAKVTAIDFIESVVKKNESINGHHDHVEFMCADVTSPDLNFPDESMDLIFSNWLLMYLSDKE</sequence>
<reference evidence="9" key="1">
    <citation type="submission" date="2022-06" db="EMBL/GenBank/DDBJ databases">
        <title>Uncovering the hologenomic basis of an extraordinary plant invasion.</title>
        <authorList>
            <person name="Bieker V.C."/>
            <person name="Martin M.D."/>
            <person name="Gilbert T."/>
            <person name="Hodgins K."/>
            <person name="Battlay P."/>
            <person name="Petersen B."/>
            <person name="Wilson J."/>
        </authorList>
    </citation>
    <scope>NUCLEOTIDE SEQUENCE</scope>
    <source>
        <strain evidence="9">AA19_3_7</strain>
        <tissue evidence="9">Leaf</tissue>
    </source>
</reference>
<keyword evidence="3" id="KW-0489">Methyltransferase</keyword>
<evidence type="ECO:0000256" key="1">
    <source>
        <dbReference type="ARBA" id="ARBA00004969"/>
    </source>
</evidence>
<dbReference type="EC" id="2.1.1.103" evidence="5"/>
<organism evidence="9 10">
    <name type="scientific">Ambrosia artemisiifolia</name>
    <name type="common">Common ragweed</name>
    <dbReference type="NCBI Taxonomy" id="4212"/>
    <lineage>
        <taxon>Eukaryota</taxon>
        <taxon>Viridiplantae</taxon>
        <taxon>Streptophyta</taxon>
        <taxon>Embryophyta</taxon>
        <taxon>Tracheophyta</taxon>
        <taxon>Spermatophyta</taxon>
        <taxon>Magnoliopsida</taxon>
        <taxon>eudicotyledons</taxon>
        <taxon>Gunneridae</taxon>
        <taxon>Pentapetalae</taxon>
        <taxon>asterids</taxon>
        <taxon>campanulids</taxon>
        <taxon>Asterales</taxon>
        <taxon>Asteraceae</taxon>
        <taxon>Asteroideae</taxon>
        <taxon>Heliantheae alliance</taxon>
        <taxon>Heliantheae</taxon>
        <taxon>Ambrosia</taxon>
    </lineage>
</organism>
<dbReference type="Gene3D" id="3.40.50.150">
    <property type="entry name" value="Vaccinia Virus protein VP39"/>
    <property type="match status" value="1"/>
</dbReference>
<dbReference type="SUPFAM" id="SSF53335">
    <property type="entry name" value="S-adenosyl-L-methionine-dependent methyltransferases"/>
    <property type="match status" value="1"/>
</dbReference>
<gene>
    <name evidence="9" type="ORF">M8C21_024359</name>
</gene>
<comment type="catalytic activity">
    <reaction evidence="7">
        <text>N-methylethanolamine phosphate + S-adenosyl-L-methionine = N,N-dimethylethanolamine phosphate + S-adenosyl-L-homocysteine + H(+)</text>
        <dbReference type="Rhea" id="RHEA:25321"/>
        <dbReference type="ChEBI" id="CHEBI:15378"/>
        <dbReference type="ChEBI" id="CHEBI:57781"/>
        <dbReference type="ChEBI" id="CHEBI:57856"/>
        <dbReference type="ChEBI" id="CHEBI:58641"/>
        <dbReference type="ChEBI" id="CHEBI:59789"/>
        <dbReference type="EC" id="2.1.1.103"/>
    </reaction>
    <physiologicalReaction direction="left-to-right" evidence="7">
        <dbReference type="Rhea" id="RHEA:25322"/>
    </physiologicalReaction>
</comment>
<comment type="catalytic activity">
    <reaction evidence="6">
        <text>N,N-dimethylethanolamine phosphate + S-adenosyl-L-methionine = phosphocholine + S-adenosyl-L-homocysteine + H(+)</text>
        <dbReference type="Rhea" id="RHEA:25325"/>
        <dbReference type="ChEBI" id="CHEBI:15378"/>
        <dbReference type="ChEBI" id="CHEBI:57856"/>
        <dbReference type="ChEBI" id="CHEBI:58641"/>
        <dbReference type="ChEBI" id="CHEBI:59789"/>
        <dbReference type="ChEBI" id="CHEBI:295975"/>
        <dbReference type="EC" id="2.1.1.103"/>
    </reaction>
    <physiologicalReaction direction="left-to-right" evidence="6">
        <dbReference type="Rhea" id="RHEA:25326"/>
    </physiologicalReaction>
</comment>
<protein>
    <recommendedName>
        <fullName evidence="5">phosphoethanolamine N-methyltransferase</fullName>
        <ecNumber evidence="5">2.1.1.103</ecNumber>
    </recommendedName>
</protein>
<evidence type="ECO:0000256" key="6">
    <source>
        <dbReference type="ARBA" id="ARBA00047619"/>
    </source>
</evidence>
<evidence type="ECO:0000256" key="4">
    <source>
        <dbReference type="ARBA" id="ARBA00022679"/>
    </source>
</evidence>
<evidence type="ECO:0000313" key="9">
    <source>
        <dbReference type="EMBL" id="KAI7749133.1"/>
    </source>
</evidence>
<dbReference type="GO" id="GO:0032259">
    <property type="term" value="P:methylation"/>
    <property type="evidence" value="ECO:0007669"/>
    <property type="project" value="UniProtKB-KW"/>
</dbReference>
<dbReference type="InterPro" id="IPR029063">
    <property type="entry name" value="SAM-dependent_MTases_sf"/>
</dbReference>
<evidence type="ECO:0000256" key="5">
    <source>
        <dbReference type="ARBA" id="ARBA00035674"/>
    </source>
</evidence>
<accession>A0AAD5CVM0</accession>
<dbReference type="Pfam" id="PF08241">
    <property type="entry name" value="Methyltransf_11"/>
    <property type="match status" value="1"/>
</dbReference>
<evidence type="ECO:0000256" key="2">
    <source>
        <dbReference type="ARBA" id="ARBA00005189"/>
    </source>
</evidence>
<evidence type="ECO:0000313" key="10">
    <source>
        <dbReference type="Proteomes" id="UP001206925"/>
    </source>
</evidence>
<dbReference type="PANTHER" id="PTHR44307:SF2">
    <property type="entry name" value="PHOSPHOETHANOLAMINE METHYLTRANSFERASE ISOFORM X1"/>
    <property type="match status" value="1"/>
</dbReference>
<dbReference type="AlphaFoldDB" id="A0AAD5CVM0"/>
<dbReference type="EMBL" id="JAMZMK010006400">
    <property type="protein sequence ID" value="KAI7749133.1"/>
    <property type="molecule type" value="Genomic_DNA"/>
</dbReference>
<feature type="domain" description="Methyltransferase type 11" evidence="8">
    <location>
        <begin position="60"/>
        <end position="137"/>
    </location>
</feature>
<comment type="pathway">
    <text evidence="2">Lipid metabolism.</text>
</comment>
<feature type="non-terminal residue" evidence="9">
    <location>
        <position position="1"/>
    </location>
</feature>
<evidence type="ECO:0000259" key="8">
    <source>
        <dbReference type="Pfam" id="PF08241"/>
    </source>
</evidence>
<dbReference type="GO" id="GO:0009820">
    <property type="term" value="P:alkaloid metabolic process"/>
    <property type="evidence" value="ECO:0007669"/>
    <property type="project" value="UniProtKB-KW"/>
</dbReference>
<comment type="pathway">
    <text evidence="1">Phospholipid metabolism; phosphatidylcholine biosynthesis.</text>
</comment>
<evidence type="ECO:0000256" key="3">
    <source>
        <dbReference type="ARBA" id="ARBA00022603"/>
    </source>
</evidence>
<keyword evidence="10" id="KW-1185">Reference proteome</keyword>
<dbReference type="CDD" id="cd02440">
    <property type="entry name" value="AdoMet_MTases"/>
    <property type="match status" value="1"/>
</dbReference>
<evidence type="ECO:0000256" key="7">
    <source>
        <dbReference type="ARBA" id="ARBA00047841"/>
    </source>
</evidence>
<name>A0AAD5CVM0_AMBAR</name>
<keyword evidence="4" id="KW-0808">Transferase</keyword>
<dbReference type="PANTHER" id="PTHR44307">
    <property type="entry name" value="PHOSPHOETHANOLAMINE METHYLTRANSFERASE"/>
    <property type="match status" value="1"/>
</dbReference>
<proteinExistence type="predicted"/>